<dbReference type="EMBL" id="CAJGYM010000002">
    <property type="protein sequence ID" value="CAD6185342.1"/>
    <property type="molecule type" value="Genomic_DNA"/>
</dbReference>
<evidence type="ECO:0000256" key="5">
    <source>
        <dbReference type="ARBA" id="ARBA00023018"/>
    </source>
</evidence>
<dbReference type="PROSITE" id="PS51257">
    <property type="entry name" value="PROKAR_LIPOPROTEIN"/>
    <property type="match status" value="1"/>
</dbReference>
<feature type="region of interest" description="Disordered" evidence="14">
    <location>
        <begin position="536"/>
        <end position="600"/>
    </location>
</feature>
<keyword evidence="15" id="KW-1133">Transmembrane helix</keyword>
<evidence type="ECO:0000256" key="7">
    <source>
        <dbReference type="ARBA" id="ARBA00023257"/>
    </source>
</evidence>
<evidence type="ECO:0000256" key="6">
    <source>
        <dbReference type="ARBA" id="ARBA00023242"/>
    </source>
</evidence>
<dbReference type="Pfam" id="PF05454">
    <property type="entry name" value="DAG1"/>
    <property type="match status" value="1"/>
</dbReference>
<accession>A0A8S1GRC9</accession>
<keyword evidence="5" id="KW-0770">Synapse</keyword>
<dbReference type="InterPro" id="IPR015919">
    <property type="entry name" value="Cadherin-like_sf"/>
</dbReference>
<dbReference type="SUPFAM" id="SSF49313">
    <property type="entry name" value="Cadherin-like"/>
    <property type="match status" value="1"/>
</dbReference>
<dbReference type="SMART" id="SM00736">
    <property type="entry name" value="CADG"/>
    <property type="match status" value="1"/>
</dbReference>
<dbReference type="PROSITE" id="PS51699">
    <property type="entry name" value="SEA_DG"/>
    <property type="match status" value="1"/>
</dbReference>
<sequence>MVPRLLLILLLLAAGCSAVKKKIYIGQYFKEHLSPRDKVTMKNGGSLPSWLIIKHGLLQGVPTEHDVGDYYIHIESRMTPNLDLELSVVEEGWNVCGSNETYWIEAIYSYENNVTNRVQAAVEIGLSTDINGLRIYNGTYSRELRNVDVLSDDINLGTFAVVWDVACGDDMDTAFDRLDVFIDEDDGDYDYTTMTKGRYRKEIPVKIEPTTTTTTMRTTTRKARVRTTTPKIITTTEIERTTRSIHDNKPVRLNSLPVFNCVRGEICDLTIPEATFQDPEDGGTYKLRLSIVSLDNAEVWMNIDNGNTRMTGVPLQIGEYSYRLEARDHIGQMVSAPFSVIVKPSAPTNHVILLELDSPSIGHLTIRPYILGDFVRNLARALHADSASFTVRDVTVAPSNKTLISWSNNTIAYKICDENALQAMASKMIMKQKMRTKTEFVKAMGNHFYVRRATLVRQGSCVSTPAVEAITTVPTVSASQDSQLPWYMWIIGILVFLLVIAIAYIIYSICTNKNNKKKQRASTEYVGKGLPVVFPDEVDEGDPTNAGTPMLAREERPPLKVSQHENPLYKPPTQTAAASPRVTPTGGSPNQKQPPPYIAP</sequence>
<feature type="chain" id="PRO_5035785184" description="Dystroglycan 1" evidence="16">
    <location>
        <begin position="19"/>
        <end position="600"/>
    </location>
</feature>
<dbReference type="GO" id="GO:0016011">
    <property type="term" value="C:dystroglycan complex"/>
    <property type="evidence" value="ECO:0007669"/>
    <property type="project" value="TreeGrafter"/>
</dbReference>
<dbReference type="InterPro" id="IPR030398">
    <property type="entry name" value="SEA_DG_dom"/>
</dbReference>
<dbReference type="GO" id="GO:0005576">
    <property type="term" value="C:extracellular region"/>
    <property type="evidence" value="ECO:0007669"/>
    <property type="project" value="UniProtKB-SubCell"/>
</dbReference>
<evidence type="ECO:0000259" key="17">
    <source>
        <dbReference type="PROSITE" id="PS51699"/>
    </source>
</evidence>
<dbReference type="PANTHER" id="PTHR21559">
    <property type="entry name" value="DYSTROGLYCAN-RELATED"/>
    <property type="match status" value="1"/>
</dbReference>
<dbReference type="GO" id="GO:0005509">
    <property type="term" value="F:calcium ion binding"/>
    <property type="evidence" value="ECO:0007669"/>
    <property type="project" value="InterPro"/>
</dbReference>
<evidence type="ECO:0000313" key="19">
    <source>
        <dbReference type="Proteomes" id="UP000835052"/>
    </source>
</evidence>
<evidence type="ECO:0000256" key="12">
    <source>
        <dbReference type="ARBA" id="ARBA00031034"/>
    </source>
</evidence>
<evidence type="ECO:0000256" key="13">
    <source>
        <dbReference type="ARBA" id="ARBA00034100"/>
    </source>
</evidence>
<evidence type="ECO:0000313" key="18">
    <source>
        <dbReference type="EMBL" id="CAD6185342.1"/>
    </source>
</evidence>
<keyword evidence="19" id="KW-1185">Reference proteome</keyword>
<dbReference type="AlphaFoldDB" id="A0A8S1GRC9"/>
<feature type="transmembrane region" description="Helical" evidence="15">
    <location>
        <begin position="486"/>
        <end position="510"/>
    </location>
</feature>
<dbReference type="GO" id="GO:0043236">
    <property type="term" value="F:laminin binding"/>
    <property type="evidence" value="ECO:0007669"/>
    <property type="project" value="TreeGrafter"/>
</dbReference>
<dbReference type="GO" id="GO:0021675">
    <property type="term" value="P:nerve development"/>
    <property type="evidence" value="ECO:0007669"/>
    <property type="project" value="TreeGrafter"/>
</dbReference>
<evidence type="ECO:0000256" key="1">
    <source>
        <dbReference type="ARBA" id="ARBA00004135"/>
    </source>
</evidence>
<dbReference type="InterPro" id="IPR008465">
    <property type="entry name" value="DAG1_C"/>
</dbReference>
<evidence type="ECO:0000256" key="8">
    <source>
        <dbReference type="ARBA" id="ARBA00023567"/>
    </source>
</evidence>
<keyword evidence="15" id="KW-0812">Transmembrane</keyword>
<comment type="caution">
    <text evidence="18">The sequence shown here is derived from an EMBL/GenBank/DDBJ whole genome shotgun (WGS) entry which is preliminary data.</text>
</comment>
<dbReference type="GO" id="GO:0042383">
    <property type="term" value="C:sarcolemma"/>
    <property type="evidence" value="ECO:0007669"/>
    <property type="project" value="UniProtKB-SubCell"/>
</dbReference>
<evidence type="ECO:0000256" key="11">
    <source>
        <dbReference type="ARBA" id="ARBA00030092"/>
    </source>
</evidence>
<evidence type="ECO:0000256" key="15">
    <source>
        <dbReference type="SAM" id="Phobius"/>
    </source>
</evidence>
<keyword evidence="15" id="KW-0472">Membrane</keyword>
<keyword evidence="16" id="KW-0732">Signal</keyword>
<evidence type="ECO:0000256" key="16">
    <source>
        <dbReference type="SAM" id="SignalP"/>
    </source>
</evidence>
<evidence type="ECO:0000256" key="9">
    <source>
        <dbReference type="ARBA" id="ARBA00024991"/>
    </source>
</evidence>
<feature type="signal peptide" evidence="16">
    <location>
        <begin position="1"/>
        <end position="18"/>
    </location>
</feature>
<dbReference type="GO" id="GO:0007411">
    <property type="term" value="P:axon guidance"/>
    <property type="evidence" value="ECO:0007669"/>
    <property type="project" value="TreeGrafter"/>
</dbReference>
<evidence type="ECO:0000256" key="2">
    <source>
        <dbReference type="ARBA" id="ARBA00004239"/>
    </source>
</evidence>
<feature type="domain" description="Peptidase S72" evidence="17">
    <location>
        <begin position="347"/>
        <end position="460"/>
    </location>
</feature>
<dbReference type="GO" id="GO:0005654">
    <property type="term" value="C:nucleoplasm"/>
    <property type="evidence" value="ECO:0007669"/>
    <property type="project" value="UniProtKB-SubCell"/>
</dbReference>
<dbReference type="InterPro" id="IPR006644">
    <property type="entry name" value="Cadg"/>
</dbReference>
<evidence type="ECO:0000256" key="3">
    <source>
        <dbReference type="ARBA" id="ARBA00004642"/>
    </source>
</evidence>
<dbReference type="Proteomes" id="UP000835052">
    <property type="component" value="Unassembled WGS sequence"/>
</dbReference>
<dbReference type="InterPro" id="IPR013783">
    <property type="entry name" value="Ig-like_fold"/>
</dbReference>
<reference evidence="18" key="1">
    <citation type="submission" date="2020-10" db="EMBL/GenBank/DDBJ databases">
        <authorList>
            <person name="Kikuchi T."/>
        </authorList>
    </citation>
    <scope>NUCLEOTIDE SEQUENCE</scope>
    <source>
        <strain evidence="18">NKZ352</strain>
    </source>
</reference>
<comment type="function">
    <text evidence="8">The dystroglycan complex is involved in a number of processes including laminin and basement membrane assembly, sarcolemmal stability, cell survival, peripheral nerve myelination, nodal structure, cell migration, and epithelial polarization.</text>
</comment>
<dbReference type="GO" id="GO:0002009">
    <property type="term" value="P:morphogenesis of an epithelium"/>
    <property type="evidence" value="ECO:0007669"/>
    <property type="project" value="TreeGrafter"/>
</dbReference>
<protein>
    <recommendedName>
        <fullName evidence="10">Dystroglycan 1</fullName>
    </recommendedName>
    <alternativeName>
        <fullName evidence="12">Dystroglycan</fullName>
    </alternativeName>
    <alternativeName>
        <fullName evidence="11">Dystrophin-associated glycoprotein 1</fullName>
    </alternativeName>
</protein>
<dbReference type="OrthoDB" id="5990676at2759"/>
<gene>
    <name evidence="18" type="ORF">CAUJ_LOCUS1261</name>
</gene>
<dbReference type="PANTHER" id="PTHR21559:SF21">
    <property type="entry name" value="DYSTROGLYCAN 1"/>
    <property type="match status" value="1"/>
</dbReference>
<name>A0A8S1GRC9_9PELO</name>
<dbReference type="GO" id="GO:0045211">
    <property type="term" value="C:postsynaptic membrane"/>
    <property type="evidence" value="ECO:0007669"/>
    <property type="project" value="UniProtKB-SubCell"/>
</dbReference>
<evidence type="ECO:0000256" key="4">
    <source>
        <dbReference type="ARBA" id="ARBA00022553"/>
    </source>
</evidence>
<comment type="subcellular location">
    <subcellularLocation>
        <location evidence="1">Cell membrane</location>
        <location evidence="1">Sarcolemma</location>
    </subcellularLocation>
    <subcellularLocation>
        <location evidence="3">Nucleus</location>
        <location evidence="3">Nucleoplasm</location>
    </subcellularLocation>
    <subcellularLocation>
        <location evidence="13">Postsynaptic cell membrane</location>
    </subcellularLocation>
    <subcellularLocation>
        <location evidence="2">Secreted</location>
        <location evidence="2">Extracellular space</location>
    </subcellularLocation>
</comment>
<comment type="function">
    <text evidence="9">Transmembrane protein that plays important roles in connecting the extracellular matrix to the cytoskeleton. Acts as a cell adhesion receptor in both muscle and non-muscle tissues. Receptor for both DMD and UTRN and, through these interactions, scaffolds axin to the cytoskeleton. Also functions in cell adhesion-mediated signaling and implicated in cell polarity.</text>
</comment>
<evidence type="ECO:0000256" key="14">
    <source>
        <dbReference type="SAM" id="MobiDB-lite"/>
    </source>
</evidence>
<organism evidence="18 19">
    <name type="scientific">Caenorhabditis auriculariae</name>
    <dbReference type="NCBI Taxonomy" id="2777116"/>
    <lineage>
        <taxon>Eukaryota</taxon>
        <taxon>Metazoa</taxon>
        <taxon>Ecdysozoa</taxon>
        <taxon>Nematoda</taxon>
        <taxon>Chromadorea</taxon>
        <taxon>Rhabditida</taxon>
        <taxon>Rhabditina</taxon>
        <taxon>Rhabditomorpha</taxon>
        <taxon>Rhabditoidea</taxon>
        <taxon>Rhabditidae</taxon>
        <taxon>Peloderinae</taxon>
        <taxon>Caenorhabditis</taxon>
    </lineage>
</organism>
<keyword evidence="4" id="KW-0597">Phosphoprotein</keyword>
<proteinExistence type="predicted"/>
<evidence type="ECO:0000256" key="10">
    <source>
        <dbReference type="ARBA" id="ARBA00026224"/>
    </source>
</evidence>
<keyword evidence="7" id="KW-0628">Postsynaptic cell membrane</keyword>
<keyword evidence="6" id="KW-0539">Nucleus</keyword>
<dbReference type="Gene3D" id="2.60.40.10">
    <property type="entry name" value="Immunoglobulins"/>
    <property type="match status" value="1"/>
</dbReference>